<keyword evidence="2" id="KW-1185">Reference proteome</keyword>
<accession>A0AAV6TI01</accession>
<gene>
    <name evidence="1" type="ORF">JTE90_026346</name>
</gene>
<comment type="caution">
    <text evidence="1">The sequence shown here is derived from an EMBL/GenBank/DDBJ whole genome shotgun (WGS) entry which is preliminary data.</text>
</comment>
<sequence length="136" mass="15347">MFRRTPALSTLKFIQSKPCRSTRQPDQQVSLELSHVSPFQEKGLSTIEGHPPSKGPYLNIAQEIFSINKIRNVRTLARRFSTHHCTETAFCSGAGKQQGEKRRQASRGLATRTALKLHPPAARCYIPNRENHIPTK</sequence>
<organism evidence="1 2">
    <name type="scientific">Oedothorax gibbosus</name>
    <dbReference type="NCBI Taxonomy" id="931172"/>
    <lineage>
        <taxon>Eukaryota</taxon>
        <taxon>Metazoa</taxon>
        <taxon>Ecdysozoa</taxon>
        <taxon>Arthropoda</taxon>
        <taxon>Chelicerata</taxon>
        <taxon>Arachnida</taxon>
        <taxon>Araneae</taxon>
        <taxon>Araneomorphae</taxon>
        <taxon>Entelegynae</taxon>
        <taxon>Araneoidea</taxon>
        <taxon>Linyphiidae</taxon>
        <taxon>Erigoninae</taxon>
        <taxon>Oedothorax</taxon>
    </lineage>
</organism>
<dbReference type="Proteomes" id="UP000827092">
    <property type="component" value="Unassembled WGS sequence"/>
</dbReference>
<evidence type="ECO:0000313" key="1">
    <source>
        <dbReference type="EMBL" id="KAG8171091.1"/>
    </source>
</evidence>
<protein>
    <submittedName>
        <fullName evidence="1">Uncharacterized protein</fullName>
    </submittedName>
</protein>
<dbReference type="AlphaFoldDB" id="A0AAV6TI01"/>
<evidence type="ECO:0000313" key="2">
    <source>
        <dbReference type="Proteomes" id="UP000827092"/>
    </source>
</evidence>
<proteinExistence type="predicted"/>
<dbReference type="EMBL" id="JAFNEN010004439">
    <property type="protein sequence ID" value="KAG8171091.1"/>
    <property type="molecule type" value="Genomic_DNA"/>
</dbReference>
<reference evidence="1 2" key="1">
    <citation type="journal article" date="2022" name="Nat. Ecol. Evol.">
        <title>A masculinizing supergene underlies an exaggerated male reproductive morph in a spider.</title>
        <authorList>
            <person name="Hendrickx F."/>
            <person name="De Corte Z."/>
            <person name="Sonet G."/>
            <person name="Van Belleghem S.M."/>
            <person name="Kostlbacher S."/>
            <person name="Vangestel C."/>
        </authorList>
    </citation>
    <scope>NUCLEOTIDE SEQUENCE [LARGE SCALE GENOMIC DNA]</scope>
    <source>
        <strain evidence="1">W744_W776</strain>
    </source>
</reference>
<name>A0AAV6TI01_9ARAC</name>